<comment type="catalytic activity">
    <reaction evidence="6">
        <text>L-glutamyl-tRNA(Gln) + L-glutamine + ATP + H2O = L-glutaminyl-tRNA(Gln) + L-glutamate + ADP + phosphate + H(+)</text>
        <dbReference type="Rhea" id="RHEA:17521"/>
        <dbReference type="Rhea" id="RHEA-COMP:9681"/>
        <dbReference type="Rhea" id="RHEA-COMP:9684"/>
        <dbReference type="ChEBI" id="CHEBI:15377"/>
        <dbReference type="ChEBI" id="CHEBI:15378"/>
        <dbReference type="ChEBI" id="CHEBI:29985"/>
        <dbReference type="ChEBI" id="CHEBI:30616"/>
        <dbReference type="ChEBI" id="CHEBI:43474"/>
        <dbReference type="ChEBI" id="CHEBI:58359"/>
        <dbReference type="ChEBI" id="CHEBI:78520"/>
        <dbReference type="ChEBI" id="CHEBI:78521"/>
        <dbReference type="ChEBI" id="CHEBI:456216"/>
    </reaction>
</comment>
<evidence type="ECO:0000259" key="8">
    <source>
        <dbReference type="SMART" id="SM00845"/>
    </source>
</evidence>
<accession>S4GUL5</accession>
<evidence type="ECO:0000256" key="7">
    <source>
        <dbReference type="SAM" id="MobiDB-lite"/>
    </source>
</evidence>
<dbReference type="InterPro" id="IPR006075">
    <property type="entry name" value="Asn/Gln-tRNA_Trfase_suB/E_cat"/>
</dbReference>
<evidence type="ECO:0000313" key="10">
    <source>
        <dbReference type="Proteomes" id="UP000014601"/>
    </source>
</evidence>
<evidence type="ECO:0000256" key="1">
    <source>
        <dbReference type="ARBA" id="ARBA00016923"/>
    </source>
</evidence>
<keyword evidence="4" id="KW-0067">ATP-binding</keyword>
<feature type="domain" description="Asn/Gln amidotransferase" evidence="8">
    <location>
        <begin position="137"/>
        <end position="284"/>
    </location>
</feature>
<dbReference type="InterPro" id="IPR017959">
    <property type="entry name" value="Asn/Gln-tRNA_amidoTrfase_suB/E"/>
</dbReference>
<evidence type="ECO:0000256" key="5">
    <source>
        <dbReference type="ARBA" id="ARBA00022917"/>
    </source>
</evidence>
<dbReference type="GO" id="GO:0070681">
    <property type="term" value="P:glutaminyl-tRNAGln biosynthesis via transamidation"/>
    <property type="evidence" value="ECO:0007669"/>
    <property type="project" value="TreeGrafter"/>
</dbReference>
<dbReference type="PANTHER" id="PTHR11659:SF0">
    <property type="entry name" value="GLUTAMYL-TRNA(GLN) AMIDOTRANSFERASE SUBUNIT B, MITOCHONDRIAL"/>
    <property type="match status" value="1"/>
</dbReference>
<keyword evidence="2" id="KW-0436">Ligase</keyword>
<reference evidence="9 10" key="1">
    <citation type="submission" date="2013-06" db="EMBL/GenBank/DDBJ databases">
        <authorList>
            <person name="Weinstock G."/>
            <person name="Sodergren E."/>
            <person name="Lobos E.A."/>
            <person name="Fulton L."/>
            <person name="Fulton R."/>
            <person name="Courtney L."/>
            <person name="Fronick C."/>
            <person name="O'Laughlin M."/>
            <person name="Godfrey J."/>
            <person name="Wilson R.M."/>
            <person name="Miner T."/>
            <person name="Farmer C."/>
            <person name="Delehaunty K."/>
            <person name="Cordes M."/>
            <person name="Minx P."/>
            <person name="Tomlinson C."/>
            <person name="Chen J."/>
            <person name="Wollam A."/>
            <person name="Pepin K.H."/>
            <person name="Bhonagiri V."/>
            <person name="Zhang X."/>
            <person name="Warren W."/>
            <person name="Mitreva M."/>
            <person name="Mardis E.R."/>
            <person name="Wilson R.K."/>
        </authorList>
    </citation>
    <scope>NUCLEOTIDE SEQUENCE [LARGE SCALE GENOMIC DNA]</scope>
    <source>
        <strain evidence="9 10">JCP7719</strain>
    </source>
</reference>
<dbReference type="Pfam" id="PF02934">
    <property type="entry name" value="GatB_N"/>
    <property type="match status" value="1"/>
</dbReference>
<dbReference type="InterPro" id="IPR014746">
    <property type="entry name" value="Gln_synth/guanido_kin_cat_dom"/>
</dbReference>
<dbReference type="Proteomes" id="UP000014601">
    <property type="component" value="Unassembled WGS sequence"/>
</dbReference>
<dbReference type="SUPFAM" id="SSF89095">
    <property type="entry name" value="GatB/YqeY motif"/>
    <property type="match status" value="1"/>
</dbReference>
<dbReference type="InterPro" id="IPR023168">
    <property type="entry name" value="GatB_Yqey_C_2"/>
</dbReference>
<dbReference type="SUPFAM" id="SSF55931">
    <property type="entry name" value="Glutamine synthetase/guanido kinase"/>
    <property type="match status" value="1"/>
</dbReference>
<keyword evidence="5" id="KW-0648">Protein biosynthesis</keyword>
<gene>
    <name evidence="9" type="ORF">HMPREF1576_00984</name>
</gene>
<name>S4GUL5_9BIFI</name>
<dbReference type="GO" id="GO:0005524">
    <property type="term" value="F:ATP binding"/>
    <property type="evidence" value="ECO:0007669"/>
    <property type="project" value="UniProtKB-KW"/>
</dbReference>
<evidence type="ECO:0000313" key="9">
    <source>
        <dbReference type="EMBL" id="EPI50413.1"/>
    </source>
</evidence>
<evidence type="ECO:0000256" key="2">
    <source>
        <dbReference type="ARBA" id="ARBA00022598"/>
    </source>
</evidence>
<dbReference type="InterPro" id="IPR003789">
    <property type="entry name" value="Asn/Gln_tRNA_amidoTrase-B-like"/>
</dbReference>
<dbReference type="InterPro" id="IPR018027">
    <property type="entry name" value="Asn/Gln_amidotransferase"/>
</dbReference>
<dbReference type="GO" id="GO:0050567">
    <property type="term" value="F:glutaminyl-tRNA synthase (glutamine-hydrolyzing) activity"/>
    <property type="evidence" value="ECO:0007669"/>
    <property type="project" value="TreeGrafter"/>
</dbReference>
<dbReference type="SMART" id="SM00845">
    <property type="entry name" value="GatB_Yqey"/>
    <property type="match status" value="1"/>
</dbReference>
<dbReference type="PATRIC" id="fig|1261061.4.peg.869"/>
<comment type="caution">
    <text evidence="9">The sequence shown here is derived from an EMBL/GenBank/DDBJ whole genome shotgun (WGS) entry which is preliminary data.</text>
</comment>
<dbReference type="Pfam" id="PF02637">
    <property type="entry name" value="GatB_Yqey"/>
    <property type="match status" value="1"/>
</dbReference>
<dbReference type="AlphaFoldDB" id="S4GUL5"/>
<evidence type="ECO:0000256" key="3">
    <source>
        <dbReference type="ARBA" id="ARBA00022741"/>
    </source>
</evidence>
<dbReference type="PANTHER" id="PTHR11659">
    <property type="entry name" value="GLUTAMYL-TRNA GLN AMIDOTRANSFERASE SUBUNIT B MITOCHONDRIAL AND PROKARYOTIC PET112-RELATED"/>
    <property type="match status" value="1"/>
</dbReference>
<evidence type="ECO:0000256" key="6">
    <source>
        <dbReference type="ARBA" id="ARBA00047913"/>
    </source>
</evidence>
<feature type="region of interest" description="Disordered" evidence="7">
    <location>
        <begin position="1"/>
        <end position="23"/>
    </location>
</feature>
<feature type="non-terminal residue" evidence="9">
    <location>
        <position position="1"/>
    </location>
</feature>
<evidence type="ECO:0000256" key="4">
    <source>
        <dbReference type="ARBA" id="ARBA00022840"/>
    </source>
</evidence>
<protein>
    <recommendedName>
        <fullName evidence="1">Aspartyl/glutamyl-tRNA(Asn/Gln) amidotransferase subunit B</fullName>
    </recommendedName>
</protein>
<sequence>NMRADVNVSLRRKPTDPFGTRSETKNVNTFRGIEKTLQYEIRRQAAILSEGGEILQETRHWDEATQTTAGGRVKSDADDYRYFPDPDLVMLHITKEHIERMKAQMPEMPRERRNRLQSEWGISDLEMRDILNADALDLVEETVKAGATAAGAKKWWLGELAREANTRGVTLEELPITPQDVAEVEKLIASGNLNDKLAKQTVACVLAGEGTPDEVVNKHGFKVMNDDSALEAAVDAALAADPEVAEKLKSGNMKPMGAIIGAVMRATKGQADAKAVTKIVMAKIKG</sequence>
<keyword evidence="3" id="KW-0547">Nucleotide-binding</keyword>
<dbReference type="Gene3D" id="1.10.10.410">
    <property type="match status" value="1"/>
</dbReference>
<organism evidence="9 10">
    <name type="scientific">Gardnerella pickettii JCP7719</name>
    <dbReference type="NCBI Taxonomy" id="1261061"/>
    <lineage>
        <taxon>Bacteria</taxon>
        <taxon>Bacillati</taxon>
        <taxon>Actinomycetota</taxon>
        <taxon>Actinomycetes</taxon>
        <taxon>Bifidobacteriales</taxon>
        <taxon>Bifidobacteriaceae</taxon>
        <taxon>Gardnerella</taxon>
        <taxon>Gardnerella pickettii</taxon>
    </lineage>
</organism>
<dbReference type="EMBL" id="ATJO01000075">
    <property type="protein sequence ID" value="EPI50413.1"/>
    <property type="molecule type" value="Genomic_DNA"/>
</dbReference>
<dbReference type="HOGENOM" id="CLU_922909_0_0_11"/>
<proteinExistence type="predicted"/>
<dbReference type="GO" id="GO:0006412">
    <property type="term" value="P:translation"/>
    <property type="evidence" value="ECO:0007669"/>
    <property type="project" value="UniProtKB-KW"/>
</dbReference>